<dbReference type="Gene3D" id="2.40.50.140">
    <property type="entry name" value="Nucleic acid-binding proteins"/>
    <property type="match status" value="1"/>
</dbReference>
<feature type="domain" description="DNA helicase Holliday junction RuvA type" evidence="6">
    <location>
        <begin position="1"/>
        <end position="62"/>
    </location>
</feature>
<dbReference type="GO" id="GO:0009378">
    <property type="term" value="F:four-way junction helicase activity"/>
    <property type="evidence" value="ECO:0007669"/>
    <property type="project" value="InterPro"/>
</dbReference>
<reference evidence="7" key="1">
    <citation type="journal article" date="2021" name="PeerJ">
        <title>Extensive microbial diversity within the chicken gut microbiome revealed by metagenomics and culture.</title>
        <authorList>
            <person name="Gilroy R."/>
            <person name="Ravi A."/>
            <person name="Getino M."/>
            <person name="Pursley I."/>
            <person name="Horton D.L."/>
            <person name="Alikhan N.F."/>
            <person name="Baker D."/>
            <person name="Gharbi K."/>
            <person name="Hall N."/>
            <person name="Watson M."/>
            <person name="Adriaenssens E.M."/>
            <person name="Foster-Nyarko E."/>
            <person name="Jarju S."/>
            <person name="Secka A."/>
            <person name="Antonio M."/>
            <person name="Oren A."/>
            <person name="Chaudhuri R.R."/>
            <person name="La Ragione R."/>
            <person name="Hildebrand F."/>
            <person name="Pallen M.J."/>
        </authorList>
    </citation>
    <scope>NUCLEOTIDE SEQUENCE</scope>
    <source>
        <strain evidence="7">ChiHjej12B11-16260</strain>
    </source>
</reference>
<dbReference type="AlphaFoldDB" id="A0A9D1VRU4"/>
<keyword evidence="3" id="KW-0238">DNA-binding</keyword>
<keyword evidence="1" id="KW-0963">Cytoplasm</keyword>
<protein>
    <submittedName>
        <fullName evidence="7">Holliday junction branch migration protein RuvA</fullName>
    </submittedName>
</protein>
<dbReference type="GO" id="GO:0005524">
    <property type="term" value="F:ATP binding"/>
    <property type="evidence" value="ECO:0007669"/>
    <property type="project" value="InterPro"/>
</dbReference>
<dbReference type="NCBIfam" id="TIGR00084">
    <property type="entry name" value="ruvA"/>
    <property type="match status" value="1"/>
</dbReference>
<evidence type="ECO:0000256" key="5">
    <source>
        <dbReference type="ARBA" id="ARBA00023204"/>
    </source>
</evidence>
<dbReference type="GO" id="GO:0006310">
    <property type="term" value="P:DNA recombination"/>
    <property type="evidence" value="ECO:0007669"/>
    <property type="project" value="UniProtKB-KW"/>
</dbReference>
<evidence type="ECO:0000313" key="8">
    <source>
        <dbReference type="Proteomes" id="UP000824246"/>
    </source>
</evidence>
<dbReference type="Proteomes" id="UP000824246">
    <property type="component" value="Unassembled WGS sequence"/>
</dbReference>
<keyword evidence="2" id="KW-0227">DNA damage</keyword>
<dbReference type="GO" id="GO:0003677">
    <property type="term" value="F:DNA binding"/>
    <property type="evidence" value="ECO:0007669"/>
    <property type="project" value="UniProtKB-KW"/>
</dbReference>
<reference evidence="7" key="2">
    <citation type="submission" date="2021-04" db="EMBL/GenBank/DDBJ databases">
        <authorList>
            <person name="Gilroy R."/>
        </authorList>
    </citation>
    <scope>NUCLEOTIDE SEQUENCE</scope>
    <source>
        <strain evidence="7">ChiHjej12B11-16260</strain>
    </source>
</reference>
<gene>
    <name evidence="7" type="ORF">H9982_06080</name>
</gene>
<dbReference type="EMBL" id="DXFB01000157">
    <property type="protein sequence ID" value="HIX45771.1"/>
    <property type="molecule type" value="Genomic_DNA"/>
</dbReference>
<dbReference type="GO" id="GO:0006281">
    <property type="term" value="P:DNA repair"/>
    <property type="evidence" value="ECO:0007669"/>
    <property type="project" value="UniProtKB-KW"/>
</dbReference>
<evidence type="ECO:0000313" key="7">
    <source>
        <dbReference type="EMBL" id="HIX45771.1"/>
    </source>
</evidence>
<evidence type="ECO:0000256" key="1">
    <source>
        <dbReference type="ARBA" id="ARBA00022490"/>
    </source>
</evidence>
<dbReference type="InterPro" id="IPR000085">
    <property type="entry name" value="RuvA"/>
</dbReference>
<keyword evidence="4" id="KW-0233">DNA recombination</keyword>
<evidence type="ECO:0000256" key="3">
    <source>
        <dbReference type="ARBA" id="ARBA00023125"/>
    </source>
</evidence>
<comment type="caution">
    <text evidence="7">The sequence shown here is derived from an EMBL/GenBank/DDBJ whole genome shotgun (WGS) entry which is preliminary data.</text>
</comment>
<name>A0A9D1VRU4_9BACT</name>
<organism evidence="7 8">
    <name type="scientific">Candidatus Barnesiella excrementipullorum</name>
    <dbReference type="NCBI Taxonomy" id="2838479"/>
    <lineage>
        <taxon>Bacteria</taxon>
        <taxon>Pseudomonadati</taxon>
        <taxon>Bacteroidota</taxon>
        <taxon>Bacteroidia</taxon>
        <taxon>Bacteroidales</taxon>
        <taxon>Barnesiellaceae</taxon>
        <taxon>Barnesiella</taxon>
    </lineage>
</organism>
<proteinExistence type="predicted"/>
<keyword evidence="5" id="KW-0234">DNA repair</keyword>
<dbReference type="InterPro" id="IPR012340">
    <property type="entry name" value="NA-bd_OB-fold"/>
</dbReference>
<dbReference type="Pfam" id="PF01330">
    <property type="entry name" value="RuvA_N"/>
    <property type="match status" value="1"/>
</dbReference>
<accession>A0A9D1VRU4</accession>
<dbReference type="SUPFAM" id="SSF50249">
    <property type="entry name" value="Nucleic acid-binding proteins"/>
    <property type="match status" value="1"/>
</dbReference>
<dbReference type="SUPFAM" id="SSF47781">
    <property type="entry name" value="RuvA domain 2-like"/>
    <property type="match status" value="1"/>
</dbReference>
<dbReference type="InterPro" id="IPR010994">
    <property type="entry name" value="RuvA_2-like"/>
</dbReference>
<sequence>MIEYINGTVAELTPASAVIETAAGVGYFLNISLGTYSALKQGEHAKLYVYEAIREDAYVLYGFKGRREREIFQLLISVSGVGPNTARMILSSLSPDEIEQIVATENIGV</sequence>
<dbReference type="Pfam" id="PF14520">
    <property type="entry name" value="HHH_5"/>
    <property type="match status" value="1"/>
</dbReference>
<dbReference type="InterPro" id="IPR013849">
    <property type="entry name" value="DNA_helicase_Holl-junc_RuvA_I"/>
</dbReference>
<feature type="non-terminal residue" evidence="7">
    <location>
        <position position="109"/>
    </location>
</feature>
<dbReference type="Gene3D" id="1.10.150.20">
    <property type="entry name" value="5' to 3' exonuclease, C-terminal subdomain"/>
    <property type="match status" value="1"/>
</dbReference>
<evidence type="ECO:0000256" key="4">
    <source>
        <dbReference type="ARBA" id="ARBA00023172"/>
    </source>
</evidence>
<evidence type="ECO:0000256" key="2">
    <source>
        <dbReference type="ARBA" id="ARBA00022763"/>
    </source>
</evidence>
<evidence type="ECO:0000259" key="6">
    <source>
        <dbReference type="Pfam" id="PF01330"/>
    </source>
</evidence>